<dbReference type="Proteomes" id="UP000252081">
    <property type="component" value="Unassembled WGS sequence"/>
</dbReference>
<sequence length="220" mass="26043">MILTNQQHKEIKDYIFDAPKYIETYNEVYDHMVNALEDRDEVYSTALLAKIINDDFGSFNQIKAEEELYQKQINQNQAKHFLNELTDSFKWPGLLANIVNLMLCACIYWSSTRSAFNTKPMMAAIFLCFILVNLYVYTKIWIRKRKHKKYSIFDNALGSLSTFGLFISVFVFYWFISNDSLISVNQHSKVIILLTLYFFCSLYIRSFRKFYNQKIKILIA</sequence>
<name>A0A366L4U6_9SPHI</name>
<dbReference type="EMBL" id="QNQU01000006">
    <property type="protein sequence ID" value="RBQ08810.1"/>
    <property type="molecule type" value="Genomic_DNA"/>
</dbReference>
<keyword evidence="1" id="KW-1133">Transmembrane helix</keyword>
<proteinExistence type="predicted"/>
<dbReference type="AlphaFoldDB" id="A0A366L4U6"/>
<protein>
    <submittedName>
        <fullName evidence="2">Uncharacterized protein</fullName>
    </submittedName>
</protein>
<organism evidence="2 3">
    <name type="scientific">Pedobacter miscanthi</name>
    <dbReference type="NCBI Taxonomy" id="2259170"/>
    <lineage>
        <taxon>Bacteria</taxon>
        <taxon>Pseudomonadati</taxon>
        <taxon>Bacteroidota</taxon>
        <taxon>Sphingobacteriia</taxon>
        <taxon>Sphingobacteriales</taxon>
        <taxon>Sphingobacteriaceae</taxon>
        <taxon>Pedobacter</taxon>
    </lineage>
</organism>
<evidence type="ECO:0000256" key="1">
    <source>
        <dbReference type="SAM" id="Phobius"/>
    </source>
</evidence>
<feature type="transmembrane region" description="Helical" evidence="1">
    <location>
        <begin position="91"/>
        <end position="110"/>
    </location>
</feature>
<feature type="transmembrane region" description="Helical" evidence="1">
    <location>
        <begin position="152"/>
        <end position="176"/>
    </location>
</feature>
<evidence type="ECO:0000313" key="2">
    <source>
        <dbReference type="EMBL" id="RBQ08810.1"/>
    </source>
</evidence>
<keyword evidence="3" id="KW-1185">Reference proteome</keyword>
<accession>A0A366L4U6</accession>
<evidence type="ECO:0000313" key="3">
    <source>
        <dbReference type="Proteomes" id="UP000252081"/>
    </source>
</evidence>
<dbReference type="OrthoDB" id="792396at2"/>
<gene>
    <name evidence="2" type="ORF">DRW42_08885</name>
</gene>
<feature type="transmembrane region" description="Helical" evidence="1">
    <location>
        <begin position="188"/>
        <end position="207"/>
    </location>
</feature>
<reference evidence="2 3" key="1">
    <citation type="submission" date="2018-07" db="EMBL/GenBank/DDBJ databases">
        <title>A draft genome of a endophytic bacteria, a new species of Pedobacter.</title>
        <authorList>
            <person name="Zhang Z.D."/>
            <person name="Chen Z.J."/>
        </authorList>
    </citation>
    <scope>NUCLEOTIDE SEQUENCE [LARGE SCALE GENOMIC DNA]</scope>
    <source>
        <strain evidence="2 3">RS10</strain>
    </source>
</reference>
<comment type="caution">
    <text evidence="2">The sequence shown here is derived from an EMBL/GenBank/DDBJ whole genome shotgun (WGS) entry which is preliminary data.</text>
</comment>
<dbReference type="RefSeq" id="WP_113948480.1">
    <property type="nucleotide sequence ID" value="NZ_QNQU01000006.1"/>
</dbReference>
<feature type="transmembrane region" description="Helical" evidence="1">
    <location>
        <begin position="122"/>
        <end position="140"/>
    </location>
</feature>
<keyword evidence="1" id="KW-0812">Transmembrane</keyword>
<keyword evidence="1" id="KW-0472">Membrane</keyword>